<dbReference type="Proteomes" id="UP000310158">
    <property type="component" value="Unassembled WGS sequence"/>
</dbReference>
<feature type="compositionally biased region" description="Polar residues" evidence="1">
    <location>
        <begin position="170"/>
        <end position="179"/>
    </location>
</feature>
<comment type="caution">
    <text evidence="2">The sequence shown here is derived from an EMBL/GenBank/DDBJ whole genome shotgun (WGS) entry which is preliminary data.</text>
</comment>
<gene>
    <name evidence="2" type="ORF">EW146_g3478</name>
</gene>
<keyword evidence="3" id="KW-1185">Reference proteome</keyword>
<evidence type="ECO:0000313" key="2">
    <source>
        <dbReference type="EMBL" id="THH17302.1"/>
    </source>
</evidence>
<dbReference type="EMBL" id="SGPL01000116">
    <property type="protein sequence ID" value="THH17302.1"/>
    <property type="molecule type" value="Genomic_DNA"/>
</dbReference>
<feature type="compositionally biased region" description="Acidic residues" evidence="1">
    <location>
        <begin position="150"/>
        <end position="161"/>
    </location>
</feature>
<sequence>MDPNIDVCMLLGYPADEIWLLETAQVRQLISQPDPKILAKFDPRVHYQFVQNELWQGVRKAAHEIIAECRIPDLRLRPIWISDARTLMCWSLPAHMWRKRQEPKYWLSTSGDVPMKLRGQTEAPEWLSIMTIGKHPGWVDDYVDIETDEDLDEDSYEDSDEDSKLDNLKVKTQGSRDSS</sequence>
<protein>
    <submittedName>
        <fullName evidence="2">Uncharacterized protein</fullName>
    </submittedName>
</protein>
<proteinExistence type="predicted"/>
<evidence type="ECO:0000256" key="1">
    <source>
        <dbReference type="SAM" id="MobiDB-lite"/>
    </source>
</evidence>
<feature type="region of interest" description="Disordered" evidence="1">
    <location>
        <begin position="150"/>
        <end position="179"/>
    </location>
</feature>
<name>A0A4S4LXP9_9AGAM</name>
<reference evidence="2 3" key="1">
    <citation type="submission" date="2019-02" db="EMBL/GenBank/DDBJ databases">
        <title>Genome sequencing of the rare red list fungi Bondarzewia mesenterica.</title>
        <authorList>
            <person name="Buettner E."/>
            <person name="Kellner H."/>
        </authorList>
    </citation>
    <scope>NUCLEOTIDE SEQUENCE [LARGE SCALE GENOMIC DNA]</scope>
    <source>
        <strain evidence="2 3">DSM 108281</strain>
    </source>
</reference>
<accession>A0A4S4LXP9</accession>
<organism evidence="2 3">
    <name type="scientific">Bondarzewia mesenterica</name>
    <dbReference type="NCBI Taxonomy" id="1095465"/>
    <lineage>
        <taxon>Eukaryota</taxon>
        <taxon>Fungi</taxon>
        <taxon>Dikarya</taxon>
        <taxon>Basidiomycota</taxon>
        <taxon>Agaricomycotina</taxon>
        <taxon>Agaricomycetes</taxon>
        <taxon>Russulales</taxon>
        <taxon>Bondarzewiaceae</taxon>
        <taxon>Bondarzewia</taxon>
    </lineage>
</organism>
<dbReference type="AlphaFoldDB" id="A0A4S4LXP9"/>
<evidence type="ECO:0000313" key="3">
    <source>
        <dbReference type="Proteomes" id="UP000310158"/>
    </source>
</evidence>